<keyword evidence="1" id="KW-0812">Transmembrane</keyword>
<keyword evidence="3" id="KW-1185">Reference proteome</keyword>
<dbReference type="Proteomes" id="UP001214854">
    <property type="component" value="Unassembled WGS sequence"/>
</dbReference>
<proteinExistence type="predicted"/>
<name>A0ABT5HW11_9CAUL</name>
<sequence length="165" mass="18266">MLTFLFSTKGRVKRVPYVVFALTPTLILWITGEILSGLVPGLHIPAYSLPLISLDIVRLLLVWPIYVLSVKRLHDLNRPGFPALIILSSFVMDVLYLMVPLIVPAIDLEIGIVSNLYETAASLLSMLGSIFFFARLAFIATLCFVPGTKGPNRFDSAQPDDSVFE</sequence>
<comment type="caution">
    <text evidence="2">The sequence shown here is derived from an EMBL/GenBank/DDBJ whole genome shotgun (WGS) entry which is preliminary data.</text>
</comment>
<evidence type="ECO:0000256" key="1">
    <source>
        <dbReference type="SAM" id="Phobius"/>
    </source>
</evidence>
<feature type="transmembrane region" description="Helical" evidence="1">
    <location>
        <begin position="123"/>
        <end position="145"/>
    </location>
</feature>
<evidence type="ECO:0000313" key="2">
    <source>
        <dbReference type="EMBL" id="MDC7684266.1"/>
    </source>
</evidence>
<feature type="transmembrane region" description="Helical" evidence="1">
    <location>
        <begin position="80"/>
        <end position="103"/>
    </location>
</feature>
<dbReference type="RefSeq" id="WP_272748730.1">
    <property type="nucleotide sequence ID" value="NZ_JAQQKX010000011.1"/>
</dbReference>
<feature type="transmembrane region" description="Helical" evidence="1">
    <location>
        <begin position="15"/>
        <end position="35"/>
    </location>
</feature>
<keyword evidence="1" id="KW-1133">Transmembrane helix</keyword>
<dbReference type="InterPro" id="IPR008523">
    <property type="entry name" value="DUF805"/>
</dbReference>
<reference evidence="2 3" key="1">
    <citation type="submission" date="2023-01" db="EMBL/GenBank/DDBJ databases">
        <title>Novel species of the genus Asticcacaulis isolated from rivers.</title>
        <authorList>
            <person name="Lu H."/>
        </authorList>
    </citation>
    <scope>NUCLEOTIDE SEQUENCE [LARGE SCALE GENOMIC DNA]</scope>
    <source>
        <strain evidence="2 3">BYS171W</strain>
    </source>
</reference>
<keyword evidence="1" id="KW-0472">Membrane</keyword>
<accession>A0ABT5HW11</accession>
<protein>
    <submittedName>
        <fullName evidence="2">DUF805 domain-containing protein</fullName>
    </submittedName>
</protein>
<organism evidence="2 3">
    <name type="scientific">Asticcacaulis aquaticus</name>
    <dbReference type="NCBI Taxonomy" id="2984212"/>
    <lineage>
        <taxon>Bacteria</taxon>
        <taxon>Pseudomonadati</taxon>
        <taxon>Pseudomonadota</taxon>
        <taxon>Alphaproteobacteria</taxon>
        <taxon>Caulobacterales</taxon>
        <taxon>Caulobacteraceae</taxon>
        <taxon>Asticcacaulis</taxon>
    </lineage>
</organism>
<dbReference type="EMBL" id="JAQQKX010000011">
    <property type="protein sequence ID" value="MDC7684266.1"/>
    <property type="molecule type" value="Genomic_DNA"/>
</dbReference>
<gene>
    <name evidence="2" type="ORF">PQU92_13325</name>
</gene>
<feature type="transmembrane region" description="Helical" evidence="1">
    <location>
        <begin position="47"/>
        <end position="68"/>
    </location>
</feature>
<evidence type="ECO:0000313" key="3">
    <source>
        <dbReference type="Proteomes" id="UP001214854"/>
    </source>
</evidence>
<dbReference type="Pfam" id="PF05656">
    <property type="entry name" value="DUF805"/>
    <property type="match status" value="1"/>
</dbReference>